<dbReference type="Pfam" id="PF18563">
    <property type="entry name" value="TubC_N"/>
    <property type="match status" value="1"/>
</dbReference>
<dbReference type="Proteomes" id="UP000095209">
    <property type="component" value="Unassembled WGS sequence"/>
</dbReference>
<dbReference type="InterPro" id="IPR041464">
    <property type="entry name" value="TubC_N"/>
</dbReference>
<evidence type="ECO:0000313" key="2">
    <source>
        <dbReference type="EMBL" id="OEH92530.1"/>
    </source>
</evidence>
<dbReference type="Gene3D" id="1.10.10.1830">
    <property type="entry name" value="Non-ribosomal peptide synthase, adenylation domain"/>
    <property type="match status" value="1"/>
</dbReference>
<protein>
    <recommendedName>
        <fullName evidence="1">TubC N-terminal docking domain-containing protein</fullName>
    </recommendedName>
</protein>
<gene>
    <name evidence="2" type="ORF">BFG57_15450</name>
</gene>
<evidence type="ECO:0000259" key="1">
    <source>
        <dbReference type="Pfam" id="PF18563"/>
    </source>
</evidence>
<keyword evidence="3" id="KW-1185">Reference proteome</keyword>
<name>A0A1E5LEM5_9BACI</name>
<dbReference type="RefSeq" id="WP_069717455.1">
    <property type="nucleotide sequence ID" value="NZ_MJEH01000026.1"/>
</dbReference>
<accession>A0A1E5LEM5</accession>
<dbReference type="EMBL" id="MJEH01000026">
    <property type="protein sequence ID" value="OEH92530.1"/>
    <property type="molecule type" value="Genomic_DNA"/>
</dbReference>
<organism evidence="2 3">
    <name type="scientific">Bacillus solimangrovi</name>
    <dbReference type="NCBI Taxonomy" id="1305675"/>
    <lineage>
        <taxon>Bacteria</taxon>
        <taxon>Bacillati</taxon>
        <taxon>Bacillota</taxon>
        <taxon>Bacilli</taxon>
        <taxon>Bacillales</taxon>
        <taxon>Bacillaceae</taxon>
        <taxon>Bacillus</taxon>
    </lineage>
</organism>
<sequence length="139" mass="16605">MIGQILNEAYANNIILEHNDNKLKLIYKEGVLSEHLKYEIKQNKKFILERLRENQLASDKGFLIYNHGDLYEYRYGFGAYLYIEREHNNKVSAWRANYPKDDNKPNRIIYLVKNTTFGHAFTKAVGFIDWLKRKKRDAF</sequence>
<proteinExistence type="predicted"/>
<dbReference type="InterPro" id="IPR044894">
    <property type="entry name" value="TubC_N_sf"/>
</dbReference>
<comment type="caution">
    <text evidence="2">The sequence shown here is derived from an EMBL/GenBank/DDBJ whole genome shotgun (WGS) entry which is preliminary data.</text>
</comment>
<dbReference type="OrthoDB" id="2879342at2"/>
<dbReference type="AlphaFoldDB" id="A0A1E5LEM5"/>
<feature type="domain" description="TubC N-terminal docking" evidence="1">
    <location>
        <begin position="2"/>
        <end position="53"/>
    </location>
</feature>
<reference evidence="2 3" key="1">
    <citation type="submission" date="2016-08" db="EMBL/GenBank/DDBJ databases">
        <title>Genome of Bacillus solimangrovi GH2-4.</title>
        <authorList>
            <person name="Lim S."/>
            <person name="Kim B.-C."/>
        </authorList>
    </citation>
    <scope>NUCLEOTIDE SEQUENCE [LARGE SCALE GENOMIC DNA]</scope>
    <source>
        <strain evidence="2 3">GH2-4</strain>
    </source>
</reference>
<evidence type="ECO:0000313" key="3">
    <source>
        <dbReference type="Proteomes" id="UP000095209"/>
    </source>
</evidence>